<dbReference type="CDD" id="cd00051">
    <property type="entry name" value="EFh"/>
    <property type="match status" value="2"/>
</dbReference>
<dbReference type="InterPro" id="IPR011992">
    <property type="entry name" value="EF-hand-dom_pair"/>
</dbReference>
<evidence type="ECO:0000313" key="1">
    <source>
        <dbReference type="EMBL" id="KAK7241095.1"/>
    </source>
</evidence>
<dbReference type="Gene3D" id="1.10.238.10">
    <property type="entry name" value="EF-hand"/>
    <property type="match status" value="3"/>
</dbReference>
<proteinExistence type="predicted"/>
<dbReference type="SUPFAM" id="SSF47473">
    <property type="entry name" value="EF-hand"/>
    <property type="match status" value="2"/>
</dbReference>
<accession>A0ABR1FXU9</accession>
<reference evidence="1 2" key="1">
    <citation type="submission" date="2024-03" db="EMBL/GenBank/DDBJ databases">
        <title>Aureococcus anophagefferens CCMP1851 and Kratosvirus quantuckense: Draft genome of a second virus-susceptible host strain in the model system.</title>
        <authorList>
            <person name="Chase E."/>
            <person name="Truchon A.R."/>
            <person name="Schepens W."/>
            <person name="Wilhelm S.W."/>
        </authorList>
    </citation>
    <scope>NUCLEOTIDE SEQUENCE [LARGE SCALE GENOMIC DNA]</scope>
    <source>
        <strain evidence="1 2">CCMP1851</strain>
    </source>
</reference>
<dbReference type="InterPro" id="IPR002048">
    <property type="entry name" value="EF_hand_dom"/>
</dbReference>
<dbReference type="SMART" id="SM00054">
    <property type="entry name" value="EFh"/>
    <property type="match status" value="2"/>
</dbReference>
<dbReference type="Pfam" id="PF13202">
    <property type="entry name" value="EF-hand_5"/>
    <property type="match status" value="2"/>
</dbReference>
<dbReference type="Proteomes" id="UP001363151">
    <property type="component" value="Unassembled WGS sequence"/>
</dbReference>
<dbReference type="PROSITE" id="PS50222">
    <property type="entry name" value="EF_HAND_2"/>
    <property type="match status" value="2"/>
</dbReference>
<sequence length="760" mass="82209">MPAALAPGDDLLSISGASFGATPMGRSASMPGMLTSKNVNPSILCGPSKTMITTTTPPRQEKHEFSASLAHLGQGGPRGQSAGAVFLPDANMTAEEALLHLRRKISMQMTGGSHGLMRCWVLFRTRAGSSKDGITFPEFCRGLRCYGLPLPEAISRDLFNRMDANGDGTIHIKEFIDHVMGRWSPVANTHYGSKTEEEIQGSAYVSGKQKAKAMVVDEPDDALTSAAALTQLRRAIVQRLKSGPNGLLRCWIEFRQRAGSTKDGITYPEFLRGLRAYGIPLRAGLAKTLHGQMDSNGDGHIHITEFVDKVMGRWASDTNTHFGGKKEDEIAGSGLEGKKRAEAMVIEKLDEDLTIDRALLLLRKSITQRLKSGPNGLMRCWIEFRLRAGSTKEGITLPEFAHGLRCYGIPLTKERTKQFFDQMDVTNDGHIHIKEFIDVVMGRWSVSANSGGLEAEPRSDPPTSPLTGGAHKPLPHEGMRRARNAELRDLGKTMDLSGDAALQLLRAKIAQRLAGGSHGLQRAWKTFRYAGGGTHAGVSKDGLRRALKHFGLPLDATVSDELFAKMNIDGDDLIHEPAFISIVMGRANLPPSPKLRGGTVCLQMGGYGAERPTTAPVDVGALALQAKLEAMRVPEERAFAGPPPGLAPAAVARPSTVASPSPLPVAPPSFREPPPEVEPLLSLPVVSHKLGDVPDPLPLLQAPRSGAKLRPHTATALARLKMGPVRSRKDLRAALRQRHASNRIRQQQQDELSAVSKFCL</sequence>
<name>A0ABR1FXU9_AURAN</name>
<dbReference type="GO" id="GO:0005509">
    <property type="term" value="F:calcium ion binding"/>
    <property type="evidence" value="ECO:0007669"/>
    <property type="project" value="InterPro"/>
</dbReference>
<gene>
    <name evidence="1" type="ORF">SO694_00053232</name>
</gene>
<dbReference type="EMBL" id="JBBJCI010000206">
    <property type="protein sequence ID" value="KAK7241095.1"/>
    <property type="molecule type" value="Genomic_DNA"/>
</dbReference>
<comment type="caution">
    <text evidence="1">The sequence shown here is derived from an EMBL/GenBank/DDBJ whole genome shotgun (WGS) entry which is preliminary data.</text>
</comment>
<evidence type="ECO:0000313" key="2">
    <source>
        <dbReference type="Proteomes" id="UP001363151"/>
    </source>
</evidence>
<protein>
    <submittedName>
        <fullName evidence="1">Uncharacterized protein</fullName>
    </submittedName>
</protein>
<organism evidence="1 2">
    <name type="scientific">Aureococcus anophagefferens</name>
    <name type="common">Harmful bloom alga</name>
    <dbReference type="NCBI Taxonomy" id="44056"/>
    <lineage>
        <taxon>Eukaryota</taxon>
        <taxon>Sar</taxon>
        <taxon>Stramenopiles</taxon>
        <taxon>Ochrophyta</taxon>
        <taxon>Pelagophyceae</taxon>
        <taxon>Pelagomonadales</taxon>
        <taxon>Pelagomonadaceae</taxon>
        <taxon>Aureococcus</taxon>
    </lineage>
</organism>
<dbReference type="KEGG" id="aaf:AURANDRAFT_61661"/>
<keyword evidence="2" id="KW-1185">Reference proteome</keyword>